<dbReference type="SUPFAM" id="SSF143100">
    <property type="entry name" value="TTHA1013/TTHA0281-like"/>
    <property type="match status" value="1"/>
</dbReference>
<protein>
    <recommendedName>
        <fullName evidence="3">Type II toxin-antitoxin system HicB family antitoxin</fullName>
    </recommendedName>
</protein>
<evidence type="ECO:0000313" key="1">
    <source>
        <dbReference type="EMBL" id="EIM65085.1"/>
    </source>
</evidence>
<evidence type="ECO:0008006" key="3">
    <source>
        <dbReference type="Google" id="ProtNLM"/>
    </source>
</evidence>
<reference evidence="1 2" key="2">
    <citation type="submission" date="2012-02" db="EMBL/GenBank/DDBJ databases">
        <title>Improved High-Quality Draft sequence of Desulfobacter postgatei 2ac9.</title>
        <authorList>
            <consortium name="US DOE Joint Genome Institute"/>
            <person name="Lucas S."/>
            <person name="Han J."/>
            <person name="Lapidus A."/>
            <person name="Cheng J.-F."/>
            <person name="Goodwin L."/>
            <person name="Pitluck S."/>
            <person name="Peters L."/>
            <person name="Ovchinnikova G."/>
            <person name="Held B."/>
            <person name="Detter J.C."/>
            <person name="Han C."/>
            <person name="Tapia R."/>
            <person name="Land M."/>
            <person name="Hauser L."/>
            <person name="Kyrpides N."/>
            <person name="Ivanova N."/>
            <person name="Pagani I."/>
            <person name="Orellana R."/>
            <person name="Lovley D."/>
            <person name="Woyke T."/>
        </authorList>
    </citation>
    <scope>NUCLEOTIDE SEQUENCE [LARGE SCALE GENOMIC DNA]</scope>
    <source>
        <strain evidence="1 2">2ac9</strain>
    </source>
</reference>
<dbReference type="AlphaFoldDB" id="I5B6H2"/>
<name>I5B6H2_9BACT</name>
<reference evidence="1 2" key="1">
    <citation type="submission" date="2011-09" db="EMBL/GenBank/DDBJ databases">
        <authorList>
            <consortium name="US DOE Joint Genome Institute (JGI-PGF)"/>
            <person name="Lucas S."/>
            <person name="Han J."/>
            <person name="Lapidus A."/>
            <person name="Cheng J.-F."/>
            <person name="Goodwin L."/>
            <person name="Pitluck S."/>
            <person name="Peters L."/>
            <person name="Land M.L."/>
            <person name="Hauser L."/>
            <person name="Orellana R."/>
            <person name="Lovley D."/>
            <person name="Woyke T.J."/>
        </authorList>
    </citation>
    <scope>NUCLEOTIDE SEQUENCE [LARGE SCALE GENOMIC DNA]</scope>
    <source>
        <strain evidence="1 2">2ac9</strain>
    </source>
</reference>
<accession>I5B6H2</accession>
<dbReference type="EMBL" id="CM001488">
    <property type="protein sequence ID" value="EIM65085.1"/>
    <property type="molecule type" value="Genomic_DNA"/>
</dbReference>
<dbReference type="RefSeq" id="WP_004074915.1">
    <property type="nucleotide sequence ID" value="NZ_CM001488.1"/>
</dbReference>
<dbReference type="HOGENOM" id="CLU_114047_11_0_7"/>
<dbReference type="STRING" id="879212.DespoDRAFT_03308"/>
<keyword evidence="2" id="KW-1185">Reference proteome</keyword>
<evidence type="ECO:0000313" key="2">
    <source>
        <dbReference type="Proteomes" id="UP000005778"/>
    </source>
</evidence>
<dbReference type="Proteomes" id="UP000005778">
    <property type="component" value="Chromosome"/>
</dbReference>
<dbReference type="Gene3D" id="3.30.160.250">
    <property type="match status" value="1"/>
</dbReference>
<organism evidence="1 2">
    <name type="scientific">Desulfobacter postgatei 2ac9</name>
    <dbReference type="NCBI Taxonomy" id="879212"/>
    <lineage>
        <taxon>Bacteria</taxon>
        <taxon>Pseudomonadati</taxon>
        <taxon>Thermodesulfobacteriota</taxon>
        <taxon>Desulfobacteria</taxon>
        <taxon>Desulfobacterales</taxon>
        <taxon>Desulfobacteraceae</taxon>
        <taxon>Desulfobacter</taxon>
    </lineage>
</organism>
<proteinExistence type="predicted"/>
<sequence length="58" mass="6857">MGKKKYIFFYDNGMWLGYWEDFPDYMTQGVTLEELQTNLKDIYQDLTGGNYSLRTPCG</sequence>
<gene>
    <name evidence="1" type="ORF">DespoDRAFT_03308</name>
</gene>
<dbReference type="InterPro" id="IPR035069">
    <property type="entry name" value="TTHA1013/TTHA0281-like"/>
</dbReference>